<protein>
    <submittedName>
        <fullName evidence="2">PMM</fullName>
    </submittedName>
</protein>
<evidence type="ECO:0000313" key="2">
    <source>
        <dbReference type="EMBL" id="JAD74703.1"/>
    </source>
</evidence>
<feature type="compositionally biased region" description="Basic residues" evidence="1">
    <location>
        <begin position="95"/>
        <end position="116"/>
    </location>
</feature>
<accession>A0A0A9CJS7</accession>
<feature type="region of interest" description="Disordered" evidence="1">
    <location>
        <begin position="65"/>
        <end position="84"/>
    </location>
</feature>
<reference evidence="2" key="2">
    <citation type="journal article" date="2015" name="Data Brief">
        <title>Shoot transcriptome of the giant reed, Arundo donax.</title>
        <authorList>
            <person name="Barrero R.A."/>
            <person name="Guerrero F.D."/>
            <person name="Moolhuijzen P."/>
            <person name="Goolsby J.A."/>
            <person name="Tidwell J."/>
            <person name="Bellgard S.E."/>
            <person name="Bellgard M.I."/>
        </authorList>
    </citation>
    <scope>NUCLEOTIDE SEQUENCE</scope>
    <source>
        <tissue evidence="2">Shoot tissue taken approximately 20 cm above the soil surface</tissue>
    </source>
</reference>
<evidence type="ECO:0000256" key="1">
    <source>
        <dbReference type="SAM" id="MobiDB-lite"/>
    </source>
</evidence>
<sequence length="116" mass="13030">MQCNLDHIESAHHIDNHMLTQLLHELQHIRHHTLRGAVRVPLTSKSARTPAFFLIPNGSRGLVAGSTAPGYERPCGRGRGRTGMVMPELTEAVRPRSKRHGRGVATRGHRHWRGNR</sequence>
<feature type="region of interest" description="Disordered" evidence="1">
    <location>
        <begin position="92"/>
        <end position="116"/>
    </location>
</feature>
<proteinExistence type="predicted"/>
<dbReference type="AlphaFoldDB" id="A0A0A9CJS7"/>
<reference evidence="2" key="1">
    <citation type="submission" date="2014-09" db="EMBL/GenBank/DDBJ databases">
        <authorList>
            <person name="Magalhaes I.L.F."/>
            <person name="Oliveira U."/>
            <person name="Santos F.R."/>
            <person name="Vidigal T.H.D.A."/>
            <person name="Brescovit A.D."/>
            <person name="Santos A.J."/>
        </authorList>
    </citation>
    <scope>NUCLEOTIDE SEQUENCE</scope>
    <source>
        <tissue evidence="2">Shoot tissue taken approximately 20 cm above the soil surface</tissue>
    </source>
</reference>
<dbReference type="EMBL" id="GBRH01223192">
    <property type="protein sequence ID" value="JAD74703.1"/>
    <property type="molecule type" value="Transcribed_RNA"/>
</dbReference>
<organism evidence="2">
    <name type="scientific">Arundo donax</name>
    <name type="common">Giant reed</name>
    <name type="synonym">Donax arundinaceus</name>
    <dbReference type="NCBI Taxonomy" id="35708"/>
    <lineage>
        <taxon>Eukaryota</taxon>
        <taxon>Viridiplantae</taxon>
        <taxon>Streptophyta</taxon>
        <taxon>Embryophyta</taxon>
        <taxon>Tracheophyta</taxon>
        <taxon>Spermatophyta</taxon>
        <taxon>Magnoliopsida</taxon>
        <taxon>Liliopsida</taxon>
        <taxon>Poales</taxon>
        <taxon>Poaceae</taxon>
        <taxon>PACMAD clade</taxon>
        <taxon>Arundinoideae</taxon>
        <taxon>Arundineae</taxon>
        <taxon>Arundo</taxon>
    </lineage>
</organism>
<name>A0A0A9CJS7_ARUDO</name>